<accession>A0A011PNK2</accession>
<dbReference type="Proteomes" id="UP000021816">
    <property type="component" value="Unassembled WGS sequence"/>
</dbReference>
<keyword evidence="4" id="KW-0285">Flavoprotein</keyword>
<dbReference type="PANTHER" id="PTHR43876:SF7">
    <property type="entry name" value="UBIQUINONE BIOSYNTHESIS MONOOXYGENASE COQ6, MITOCHONDRIAL"/>
    <property type="match status" value="1"/>
</dbReference>
<evidence type="ECO:0000259" key="8">
    <source>
        <dbReference type="Pfam" id="PF01494"/>
    </source>
</evidence>
<dbReference type="GO" id="GO:0016705">
    <property type="term" value="F:oxidoreductase activity, acting on paired donors, with incorporation or reduction of molecular oxygen"/>
    <property type="evidence" value="ECO:0007669"/>
    <property type="project" value="InterPro"/>
</dbReference>
<dbReference type="InterPro" id="IPR051205">
    <property type="entry name" value="UbiH/COQ6_monooxygenase"/>
</dbReference>
<dbReference type="GO" id="GO:0004497">
    <property type="term" value="F:monooxygenase activity"/>
    <property type="evidence" value="ECO:0007669"/>
    <property type="project" value="UniProtKB-KW"/>
</dbReference>
<evidence type="ECO:0000256" key="6">
    <source>
        <dbReference type="ARBA" id="ARBA00023002"/>
    </source>
</evidence>
<dbReference type="PANTHER" id="PTHR43876">
    <property type="entry name" value="UBIQUINONE BIOSYNTHESIS MONOOXYGENASE COQ6, MITOCHONDRIAL"/>
    <property type="match status" value="1"/>
</dbReference>
<evidence type="ECO:0000256" key="5">
    <source>
        <dbReference type="ARBA" id="ARBA00022827"/>
    </source>
</evidence>
<protein>
    <submittedName>
        <fullName evidence="9">2-octaprenyl-3-methyl-6-methoxy-1,4-benzoquinol hydroxylase</fullName>
        <ecNumber evidence="9">1.14.13.-</ecNumber>
    </submittedName>
</protein>
<keyword evidence="5" id="KW-0274">FAD</keyword>
<evidence type="ECO:0000256" key="1">
    <source>
        <dbReference type="ARBA" id="ARBA00001974"/>
    </source>
</evidence>
<evidence type="ECO:0000256" key="3">
    <source>
        <dbReference type="ARBA" id="ARBA00005349"/>
    </source>
</evidence>
<dbReference type="InterPro" id="IPR036188">
    <property type="entry name" value="FAD/NAD-bd_sf"/>
</dbReference>
<dbReference type="SUPFAM" id="SSF51905">
    <property type="entry name" value="FAD/NAD(P)-binding domain"/>
    <property type="match status" value="1"/>
</dbReference>
<dbReference type="AlphaFoldDB" id="A0A011PNK2"/>
<proteinExistence type="inferred from homology"/>
<evidence type="ECO:0000256" key="4">
    <source>
        <dbReference type="ARBA" id="ARBA00022630"/>
    </source>
</evidence>
<dbReference type="GO" id="GO:0071949">
    <property type="term" value="F:FAD binding"/>
    <property type="evidence" value="ECO:0007669"/>
    <property type="project" value="InterPro"/>
</dbReference>
<dbReference type="UniPathway" id="UPA00232"/>
<evidence type="ECO:0000313" key="10">
    <source>
        <dbReference type="Proteomes" id="UP000021816"/>
    </source>
</evidence>
<comment type="similarity">
    <text evidence="3">Belongs to the UbiH/COQ6 family.</text>
</comment>
<dbReference type="Pfam" id="PF01494">
    <property type="entry name" value="FAD_binding_3"/>
    <property type="match status" value="1"/>
</dbReference>
<keyword evidence="6 9" id="KW-0560">Oxidoreductase</keyword>
<evidence type="ECO:0000256" key="7">
    <source>
        <dbReference type="ARBA" id="ARBA00023033"/>
    </source>
</evidence>
<dbReference type="PRINTS" id="PR00420">
    <property type="entry name" value="RNGMNOXGNASE"/>
</dbReference>
<keyword evidence="7" id="KW-0503">Monooxygenase</keyword>
<evidence type="ECO:0000313" key="9">
    <source>
        <dbReference type="EMBL" id="EXI78455.1"/>
    </source>
</evidence>
<feature type="domain" description="FAD-binding" evidence="8">
    <location>
        <begin position="6"/>
        <end position="337"/>
    </location>
</feature>
<dbReference type="GO" id="GO:0006744">
    <property type="term" value="P:ubiquinone biosynthetic process"/>
    <property type="evidence" value="ECO:0007669"/>
    <property type="project" value="UniProtKB-UniPathway"/>
</dbReference>
<dbReference type="InterPro" id="IPR002938">
    <property type="entry name" value="FAD-bd"/>
</dbReference>
<dbReference type="EC" id="1.14.13.-" evidence="9"/>
<comment type="caution">
    <text evidence="9">The sequence shown here is derived from an EMBL/GenBank/DDBJ whole genome shotgun (WGS) entry which is preliminary data.</text>
</comment>
<sequence length="390" mass="41982">MQASEFDVLIVGGGLAGLALACALRDTRLRLGLVEQRPPQRPAGWDVRVYALSPANAAFLQEIGVWKHMAAERIAAIQSMEIFGDSGAALHFSAYETGLPELGWILESSLMASELWENAKRQGNLTLCCPAAAQSLTVNSAAAVLTLASGETLSAKLLVGADGRDSWVREALALPAIDTPYGEMGLVANFECERPHAGIARQWFRADGVLAWLPLAGNRISIVWSTADEHARTLLAMAADDFCARIAAAGGHQLGALRSLTPPAAFPLRLVQVPRIVAPRLALVGDAAHGIHPLSGHGINLGYQDAKALARLLVGSPDWQDIGNERLLLRYQRERREETLLMQSTTHALHALFRDDFPGLKSLRNLGMNLTNALPVLKNSLVRYATTGAF</sequence>
<dbReference type="PATRIC" id="fig|1454003.3.peg.3117"/>
<dbReference type="Gene3D" id="3.50.50.60">
    <property type="entry name" value="FAD/NAD(P)-binding domain"/>
    <property type="match status" value="2"/>
</dbReference>
<organism evidence="9 10">
    <name type="scientific">Candidatus Accumulibacter appositus</name>
    <dbReference type="NCBI Taxonomy" id="1454003"/>
    <lineage>
        <taxon>Bacteria</taxon>
        <taxon>Pseudomonadati</taxon>
        <taxon>Pseudomonadota</taxon>
        <taxon>Betaproteobacteria</taxon>
        <taxon>Candidatus Accumulibacter</taxon>
    </lineage>
</organism>
<comment type="cofactor">
    <cofactor evidence="1">
        <name>FAD</name>
        <dbReference type="ChEBI" id="CHEBI:57692"/>
    </cofactor>
</comment>
<dbReference type="STRING" id="1454003.AW10_03062"/>
<evidence type="ECO:0000256" key="2">
    <source>
        <dbReference type="ARBA" id="ARBA00004749"/>
    </source>
</evidence>
<comment type="pathway">
    <text evidence="2">Cofactor biosynthesis; ubiquinone biosynthesis.</text>
</comment>
<dbReference type="InterPro" id="IPR010971">
    <property type="entry name" value="UbiH/COQ6"/>
</dbReference>
<dbReference type="EMBL" id="JEMX01000071">
    <property type="protein sequence ID" value="EXI78455.1"/>
    <property type="molecule type" value="Genomic_DNA"/>
</dbReference>
<gene>
    <name evidence="9" type="primary">ubiF</name>
    <name evidence="9" type="ORF">AW10_03062</name>
</gene>
<reference evidence="9 10" key="1">
    <citation type="submission" date="2014-02" db="EMBL/GenBank/DDBJ databases">
        <title>Expanding our view of genomic diversity in Candidatus Accumulibacter clades.</title>
        <authorList>
            <person name="Skennerton C.T."/>
            <person name="Barr J.J."/>
            <person name="Slater F.R."/>
            <person name="Bond P.L."/>
            <person name="Tyson G.W."/>
        </authorList>
    </citation>
    <scope>NUCLEOTIDE SEQUENCE [LARGE SCALE GENOMIC DNA]</scope>
    <source>
        <strain evidence="10">BA-92</strain>
    </source>
</reference>
<dbReference type="NCBIfam" id="NF005788">
    <property type="entry name" value="PRK07608.1-3"/>
    <property type="match status" value="1"/>
</dbReference>
<name>A0A011PNK2_9PROT</name>
<dbReference type="NCBIfam" id="TIGR01988">
    <property type="entry name" value="Ubi-OHases"/>
    <property type="match status" value="1"/>
</dbReference>